<name>A0AAD3XMP6_NEPGR</name>
<dbReference type="Proteomes" id="UP001279734">
    <property type="component" value="Unassembled WGS sequence"/>
</dbReference>
<evidence type="ECO:0000313" key="1">
    <source>
        <dbReference type="EMBL" id="GMH10467.1"/>
    </source>
</evidence>
<comment type="caution">
    <text evidence="1">The sequence shown here is derived from an EMBL/GenBank/DDBJ whole genome shotgun (WGS) entry which is preliminary data.</text>
</comment>
<accession>A0AAD3XMP6</accession>
<keyword evidence="2" id="KW-1185">Reference proteome</keyword>
<evidence type="ECO:0000313" key="2">
    <source>
        <dbReference type="Proteomes" id="UP001279734"/>
    </source>
</evidence>
<protein>
    <submittedName>
        <fullName evidence="1">Uncharacterized protein</fullName>
    </submittedName>
</protein>
<reference evidence="1" key="1">
    <citation type="submission" date="2023-05" db="EMBL/GenBank/DDBJ databases">
        <title>Nepenthes gracilis genome sequencing.</title>
        <authorList>
            <person name="Fukushima K."/>
        </authorList>
    </citation>
    <scope>NUCLEOTIDE SEQUENCE</scope>
    <source>
        <strain evidence="1">SING2019-196</strain>
    </source>
</reference>
<gene>
    <name evidence="1" type="ORF">Nepgr_012308</name>
</gene>
<dbReference type="AlphaFoldDB" id="A0AAD3XMP6"/>
<sequence>MLGWCPDRPCNVGHHPRPWASLIAQWPRPAEMSTGKVLQVYRHVVGAVSGEDNTHAHRRHLSDCCQQGGVLFKWRR</sequence>
<organism evidence="1 2">
    <name type="scientific">Nepenthes gracilis</name>
    <name type="common">Slender pitcher plant</name>
    <dbReference type="NCBI Taxonomy" id="150966"/>
    <lineage>
        <taxon>Eukaryota</taxon>
        <taxon>Viridiplantae</taxon>
        <taxon>Streptophyta</taxon>
        <taxon>Embryophyta</taxon>
        <taxon>Tracheophyta</taxon>
        <taxon>Spermatophyta</taxon>
        <taxon>Magnoliopsida</taxon>
        <taxon>eudicotyledons</taxon>
        <taxon>Gunneridae</taxon>
        <taxon>Pentapetalae</taxon>
        <taxon>Caryophyllales</taxon>
        <taxon>Nepenthaceae</taxon>
        <taxon>Nepenthes</taxon>
    </lineage>
</organism>
<dbReference type="EMBL" id="BSYO01000010">
    <property type="protein sequence ID" value="GMH10467.1"/>
    <property type="molecule type" value="Genomic_DNA"/>
</dbReference>
<proteinExistence type="predicted"/>